<dbReference type="InterPro" id="IPR031563">
    <property type="entry name" value="MOT1/MOT2"/>
</dbReference>
<name>A0A2V2NHQ8_9EURY</name>
<feature type="transmembrane region" description="Helical" evidence="1">
    <location>
        <begin position="116"/>
        <end position="137"/>
    </location>
</feature>
<dbReference type="EMBL" id="QGMZ01000015">
    <property type="protein sequence ID" value="PWR74863.1"/>
    <property type="molecule type" value="Genomic_DNA"/>
</dbReference>
<feature type="transmembrane region" description="Helical" evidence="1">
    <location>
        <begin position="143"/>
        <end position="159"/>
    </location>
</feature>
<feature type="transmembrane region" description="Helical" evidence="1">
    <location>
        <begin position="334"/>
        <end position="362"/>
    </location>
</feature>
<feature type="transmembrane region" description="Helical" evidence="1">
    <location>
        <begin position="81"/>
        <end position="104"/>
    </location>
</feature>
<comment type="caution">
    <text evidence="2">The sequence shown here is derived from an EMBL/GenBank/DDBJ whole genome shotgun (WGS) entry which is preliminary data.</text>
</comment>
<keyword evidence="1" id="KW-0812">Transmembrane</keyword>
<organism evidence="2 3">
    <name type="scientific">Methanospirillum stamsii</name>
    <dbReference type="NCBI Taxonomy" id="1277351"/>
    <lineage>
        <taxon>Archaea</taxon>
        <taxon>Methanobacteriati</taxon>
        <taxon>Methanobacteriota</taxon>
        <taxon>Stenosarchaea group</taxon>
        <taxon>Methanomicrobia</taxon>
        <taxon>Methanomicrobiales</taxon>
        <taxon>Methanospirillaceae</taxon>
        <taxon>Methanospirillum</taxon>
    </lineage>
</organism>
<keyword evidence="3" id="KW-1185">Reference proteome</keyword>
<feature type="transmembrane region" description="Helical" evidence="1">
    <location>
        <begin position="166"/>
        <end position="185"/>
    </location>
</feature>
<feature type="transmembrane region" description="Helical" evidence="1">
    <location>
        <begin position="205"/>
        <end position="232"/>
    </location>
</feature>
<evidence type="ECO:0000313" key="2">
    <source>
        <dbReference type="EMBL" id="PWR74863.1"/>
    </source>
</evidence>
<dbReference type="PANTHER" id="PTHR31970:SF9">
    <property type="entry name" value="MOLYBDATE TRANSPORTER 2"/>
    <property type="match status" value="1"/>
</dbReference>
<dbReference type="Proteomes" id="UP000245934">
    <property type="component" value="Unassembled WGS sequence"/>
</dbReference>
<sequence length="371" mass="39264">MPVSDIPFRTHILSELAGCAGNFGTVLPLLFAVSVASGMHLSLMLLSAGIWYIISGLYYRIPVPIEPLKAVGAIAIAEHITPQMIAASGILTGAICLVIGMCGFMNRIQKIIPGPVIRGVQLGLALILVKSAIPGFIIPDIPFAIVSGIIVVLFFLAARHYRTTDFSALIIITAGFVLAVFTTGFHGTPSFPVPELVIPEIHDFYTALIVLIPPQIPLTLTNAILATSLLITDLFKKDVNPDRLCKTVGIMSVSSSLFGGFPMCHGAGGLAAHYRFGARTGLSLVFGGLLLIVIAGICTFPDIVSALPKGMFGILLVVVAIELARHGLKTTDRIVSGIIAVLSIPFGLAIAFVAGFVFAWGLQYHKKGLKN</sequence>
<evidence type="ECO:0000256" key="1">
    <source>
        <dbReference type="SAM" id="Phobius"/>
    </source>
</evidence>
<dbReference type="GeneID" id="97610522"/>
<dbReference type="Pfam" id="PF16983">
    <property type="entry name" value="MFS_MOT1"/>
    <property type="match status" value="2"/>
</dbReference>
<feature type="transmembrane region" description="Helical" evidence="1">
    <location>
        <begin position="312"/>
        <end position="328"/>
    </location>
</feature>
<dbReference type="AlphaFoldDB" id="A0A2V2NHQ8"/>
<dbReference type="RefSeq" id="WP_109940627.1">
    <property type="nucleotide sequence ID" value="NZ_CP176366.1"/>
</dbReference>
<dbReference type="GO" id="GO:0015098">
    <property type="term" value="F:molybdate ion transmembrane transporter activity"/>
    <property type="evidence" value="ECO:0007669"/>
    <property type="project" value="InterPro"/>
</dbReference>
<keyword evidence="1" id="KW-1133">Transmembrane helix</keyword>
<dbReference type="PANTHER" id="PTHR31970">
    <property type="match status" value="1"/>
</dbReference>
<feature type="transmembrane region" description="Helical" evidence="1">
    <location>
        <begin position="244"/>
        <end position="261"/>
    </location>
</feature>
<feature type="transmembrane region" description="Helical" evidence="1">
    <location>
        <begin position="12"/>
        <end position="36"/>
    </location>
</feature>
<protein>
    <submittedName>
        <fullName evidence="2">Sulfate transporter</fullName>
    </submittedName>
</protein>
<dbReference type="OrthoDB" id="117479at2157"/>
<proteinExistence type="predicted"/>
<feature type="transmembrane region" description="Helical" evidence="1">
    <location>
        <begin position="43"/>
        <end position="61"/>
    </location>
</feature>
<feature type="transmembrane region" description="Helical" evidence="1">
    <location>
        <begin position="281"/>
        <end position="300"/>
    </location>
</feature>
<accession>A0A2V2NHQ8</accession>
<evidence type="ECO:0000313" key="3">
    <source>
        <dbReference type="Proteomes" id="UP000245934"/>
    </source>
</evidence>
<keyword evidence="1" id="KW-0472">Membrane</keyword>
<reference evidence="2 3" key="1">
    <citation type="submission" date="2018-05" db="EMBL/GenBank/DDBJ databases">
        <title>Draft genome of Methanospirillum stamsii Pt1.</title>
        <authorList>
            <person name="Dueholm M.S."/>
            <person name="Nielsen P.H."/>
            <person name="Bakmann L.F."/>
            <person name="Otzen D.E."/>
        </authorList>
    </citation>
    <scope>NUCLEOTIDE SEQUENCE [LARGE SCALE GENOMIC DNA]</scope>
    <source>
        <strain evidence="2 3">Pt1</strain>
    </source>
</reference>
<gene>
    <name evidence="2" type="ORF">DLD82_08170</name>
</gene>